<feature type="compositionally biased region" description="Basic and acidic residues" evidence="1">
    <location>
        <begin position="1"/>
        <end position="11"/>
    </location>
</feature>
<reference evidence="2" key="1">
    <citation type="submission" date="2022-01" db="EMBL/GenBank/DDBJ databases">
        <authorList>
            <person name="King R."/>
        </authorList>
    </citation>
    <scope>NUCLEOTIDE SEQUENCE</scope>
</reference>
<protein>
    <submittedName>
        <fullName evidence="2">Uncharacterized protein</fullName>
    </submittedName>
</protein>
<feature type="region of interest" description="Disordered" evidence="1">
    <location>
        <begin position="1"/>
        <end position="39"/>
    </location>
</feature>
<sequence>MKYLMERHENWKTSLRGSEDGANEDSLREKTVLKSSGKL</sequence>
<evidence type="ECO:0000313" key="2">
    <source>
        <dbReference type="EMBL" id="CAH1399262.1"/>
    </source>
</evidence>
<gene>
    <name evidence="2" type="ORF">NEZAVI_LOCUS8744</name>
</gene>
<accession>A0A9P0HC77</accession>
<keyword evidence="3" id="KW-1185">Reference proteome</keyword>
<evidence type="ECO:0000256" key="1">
    <source>
        <dbReference type="SAM" id="MobiDB-lite"/>
    </source>
</evidence>
<dbReference type="Proteomes" id="UP001152798">
    <property type="component" value="Chromosome 4"/>
</dbReference>
<dbReference type="EMBL" id="OV725080">
    <property type="protein sequence ID" value="CAH1399262.1"/>
    <property type="molecule type" value="Genomic_DNA"/>
</dbReference>
<evidence type="ECO:0000313" key="3">
    <source>
        <dbReference type="Proteomes" id="UP001152798"/>
    </source>
</evidence>
<organism evidence="2 3">
    <name type="scientific">Nezara viridula</name>
    <name type="common">Southern green stink bug</name>
    <name type="synonym">Cimex viridulus</name>
    <dbReference type="NCBI Taxonomy" id="85310"/>
    <lineage>
        <taxon>Eukaryota</taxon>
        <taxon>Metazoa</taxon>
        <taxon>Ecdysozoa</taxon>
        <taxon>Arthropoda</taxon>
        <taxon>Hexapoda</taxon>
        <taxon>Insecta</taxon>
        <taxon>Pterygota</taxon>
        <taxon>Neoptera</taxon>
        <taxon>Paraneoptera</taxon>
        <taxon>Hemiptera</taxon>
        <taxon>Heteroptera</taxon>
        <taxon>Panheteroptera</taxon>
        <taxon>Pentatomomorpha</taxon>
        <taxon>Pentatomoidea</taxon>
        <taxon>Pentatomidae</taxon>
        <taxon>Pentatominae</taxon>
        <taxon>Nezara</taxon>
    </lineage>
</organism>
<name>A0A9P0HC77_NEZVI</name>
<dbReference type="AlphaFoldDB" id="A0A9P0HC77"/>
<proteinExistence type="predicted"/>